<reference evidence="4" key="1">
    <citation type="submission" date="2023-08" db="EMBL/GenBank/DDBJ databases">
        <authorList>
            <person name="Chen Y."/>
            <person name="Shah S."/>
            <person name="Dougan E. K."/>
            <person name="Thang M."/>
            <person name="Chan C."/>
        </authorList>
    </citation>
    <scope>NUCLEOTIDE SEQUENCE</scope>
</reference>
<dbReference type="Proteomes" id="UP001178507">
    <property type="component" value="Unassembled WGS sequence"/>
</dbReference>
<keyword evidence="1" id="KW-0479">Metal-binding</keyword>
<evidence type="ECO:0000259" key="3">
    <source>
        <dbReference type="PROSITE" id="PS50103"/>
    </source>
</evidence>
<dbReference type="PROSITE" id="PS50103">
    <property type="entry name" value="ZF_C3H1"/>
    <property type="match status" value="1"/>
</dbReference>
<protein>
    <recommendedName>
        <fullName evidence="3">C3H1-type domain-containing protein</fullName>
    </recommendedName>
</protein>
<proteinExistence type="predicted"/>
<evidence type="ECO:0000256" key="2">
    <source>
        <dbReference type="SAM" id="MobiDB-lite"/>
    </source>
</evidence>
<feature type="compositionally biased region" description="Polar residues" evidence="2">
    <location>
        <begin position="251"/>
        <end position="268"/>
    </location>
</feature>
<organism evidence="4 5">
    <name type="scientific">Effrenium voratum</name>
    <dbReference type="NCBI Taxonomy" id="2562239"/>
    <lineage>
        <taxon>Eukaryota</taxon>
        <taxon>Sar</taxon>
        <taxon>Alveolata</taxon>
        <taxon>Dinophyceae</taxon>
        <taxon>Suessiales</taxon>
        <taxon>Symbiodiniaceae</taxon>
        <taxon>Effrenium</taxon>
    </lineage>
</organism>
<accession>A0AA36JNF5</accession>
<evidence type="ECO:0000313" key="5">
    <source>
        <dbReference type="Proteomes" id="UP001178507"/>
    </source>
</evidence>
<feature type="compositionally biased region" description="Basic and acidic residues" evidence="2">
    <location>
        <begin position="93"/>
        <end position="103"/>
    </location>
</feature>
<feature type="domain" description="C3H1-type" evidence="3">
    <location>
        <begin position="149"/>
        <end position="172"/>
    </location>
</feature>
<feature type="region of interest" description="Disordered" evidence="2">
    <location>
        <begin position="77"/>
        <end position="106"/>
    </location>
</feature>
<keyword evidence="1" id="KW-0863">Zinc-finger</keyword>
<evidence type="ECO:0000313" key="4">
    <source>
        <dbReference type="EMBL" id="CAJ1408807.1"/>
    </source>
</evidence>
<dbReference type="InterPro" id="IPR000571">
    <property type="entry name" value="Znf_CCCH"/>
</dbReference>
<feature type="compositionally biased region" description="Low complexity" evidence="2">
    <location>
        <begin position="79"/>
        <end position="90"/>
    </location>
</feature>
<feature type="zinc finger region" description="C3H1-type" evidence="1">
    <location>
        <begin position="149"/>
        <end position="172"/>
    </location>
</feature>
<dbReference type="AlphaFoldDB" id="A0AA36JNF5"/>
<keyword evidence="5" id="KW-1185">Reference proteome</keyword>
<sequence>MELGALEGSDHRLFVRNTFLEVQAEVDLNERQLLKRSNSWSASSSSSMSSASEDYATASTLQQQQPTFAAHMVWHDTSETTSESGVSGSTAQRSRDDQLRQERVAQVQQKIKELTQADPLLGGDEGPPPEIEYGWSIGSANHESGKCTPCIHFTTKAGCKHGEACRFCHLEHTEDARKGRHRPCKATRNQCKQLLSQMSDLYKDDPEQKRIAYLTLADQSPYMKSLLKSVLDNEEAAASDAPRRPGLQQEGKGSTSEGSRSKKNLISL</sequence>
<dbReference type="EMBL" id="CAUJNA010003734">
    <property type="protein sequence ID" value="CAJ1408807.1"/>
    <property type="molecule type" value="Genomic_DNA"/>
</dbReference>
<feature type="region of interest" description="Disordered" evidence="2">
    <location>
        <begin position="233"/>
        <end position="268"/>
    </location>
</feature>
<gene>
    <name evidence="4" type="ORF">EVOR1521_LOCUS30059</name>
</gene>
<comment type="caution">
    <text evidence="4">The sequence shown here is derived from an EMBL/GenBank/DDBJ whole genome shotgun (WGS) entry which is preliminary data.</text>
</comment>
<dbReference type="GO" id="GO:0008270">
    <property type="term" value="F:zinc ion binding"/>
    <property type="evidence" value="ECO:0007669"/>
    <property type="project" value="UniProtKB-KW"/>
</dbReference>
<evidence type="ECO:0000256" key="1">
    <source>
        <dbReference type="PROSITE-ProRule" id="PRU00723"/>
    </source>
</evidence>
<name>A0AA36JNF5_9DINO</name>
<keyword evidence="1" id="KW-0862">Zinc</keyword>